<dbReference type="EMBL" id="LJJB01000007">
    <property type="protein sequence ID" value="KQL49497.1"/>
    <property type="molecule type" value="Genomic_DNA"/>
</dbReference>
<sequence>MILDYLQVQSAYQMKVVPTQKEWTFLSKISGHAQLWRWDESQSRPEQVTFLPDRIVDYAHSPCGTKTVVGSDCRGDERQQLYLLTEQGKVINTLTDSPTHFHYLGGWSPCGEKIVWSSNRRHPRCFDLFVQQVETGEYEEVFQYEGRCVPVAWLPDGNALIFSVQETNIDNALYLLDLKTRSASRLSICNRHARYLSLKLTKDGKGGYLVTDRDEDTMSLCRFTFDSPELERLVQVPSWDIEDVVLSLDERRIAFTTNEGGISTLTFFSVEDHSLVKAVNVPFGVIQSVAWLSEEKLTFTLKSPTMPGDIWTYSIPTQTCEQITYIGKSEAIEDSLISPELKSFRSFDGLEVPYFYYAKGQALNRPVVVYVHGGPESQIRAEYHPVFQYLANQGFIVVAPNVRGSMGYGRTYVQLDDKRKRMDSVADLAWLAKSLSDQEEVNPNAIGIMGRSYGGFMVLAALTHFPDLWAAGVDIVGISHFRTFLENTGEWRRSLREAEYGSLAEDSDFFEEIAPLNHSNKIKAPLLVFHGRNDTRVPVSEAEQLVSDMKARGQEVDLHIFEDEGHMTEKLENHITMNHKITEFFLHQLTNSKSDEE</sequence>
<proteinExistence type="predicted"/>
<keyword evidence="1" id="KW-0378">Hydrolase</keyword>
<feature type="domain" description="Peptidase S9 prolyl oligopeptidase catalytic" evidence="2">
    <location>
        <begin position="386"/>
        <end position="590"/>
    </location>
</feature>
<accession>A0ABR5ND92</accession>
<evidence type="ECO:0000259" key="2">
    <source>
        <dbReference type="Pfam" id="PF00326"/>
    </source>
</evidence>
<protein>
    <submittedName>
        <fullName evidence="3">Peptidase S9</fullName>
    </submittedName>
</protein>
<evidence type="ECO:0000256" key="1">
    <source>
        <dbReference type="ARBA" id="ARBA00022801"/>
    </source>
</evidence>
<dbReference type="InterPro" id="IPR002470">
    <property type="entry name" value="Peptidase_S9A"/>
</dbReference>
<dbReference type="Pfam" id="PF00326">
    <property type="entry name" value="Peptidase_S9"/>
    <property type="match status" value="1"/>
</dbReference>
<organism evidence="3 4">
    <name type="scientific">Brevibacillus choshinensis</name>
    <dbReference type="NCBI Taxonomy" id="54911"/>
    <lineage>
        <taxon>Bacteria</taxon>
        <taxon>Bacillati</taxon>
        <taxon>Bacillota</taxon>
        <taxon>Bacilli</taxon>
        <taxon>Bacillales</taxon>
        <taxon>Paenibacillaceae</taxon>
        <taxon>Brevibacillus</taxon>
    </lineage>
</organism>
<reference evidence="3 4" key="1">
    <citation type="submission" date="2015-09" db="EMBL/GenBank/DDBJ databases">
        <title>Genome sequencing project for genomic taxonomy and phylogenomics of Bacillus-like bacteria.</title>
        <authorList>
            <person name="Liu B."/>
            <person name="Wang J."/>
            <person name="Zhu Y."/>
            <person name="Liu G."/>
            <person name="Chen Q."/>
            <person name="Chen Z."/>
            <person name="Lan J."/>
            <person name="Che J."/>
            <person name="Ge C."/>
            <person name="Shi H."/>
            <person name="Pan Z."/>
            <person name="Liu X."/>
        </authorList>
    </citation>
    <scope>NUCLEOTIDE SEQUENCE [LARGE SCALE GENOMIC DNA]</scope>
    <source>
        <strain evidence="3 4">DSM 8552</strain>
    </source>
</reference>
<dbReference type="PRINTS" id="PR00862">
    <property type="entry name" value="PROLIGOPTASE"/>
</dbReference>
<dbReference type="Gene3D" id="2.120.10.30">
    <property type="entry name" value="TolB, C-terminal domain"/>
    <property type="match status" value="1"/>
</dbReference>
<dbReference type="SUPFAM" id="SSF53474">
    <property type="entry name" value="alpha/beta-Hydrolases"/>
    <property type="match status" value="1"/>
</dbReference>
<dbReference type="Proteomes" id="UP000051063">
    <property type="component" value="Unassembled WGS sequence"/>
</dbReference>
<keyword evidence="4" id="KW-1185">Reference proteome</keyword>
<evidence type="ECO:0000313" key="3">
    <source>
        <dbReference type="EMBL" id="KQL49497.1"/>
    </source>
</evidence>
<dbReference type="InterPro" id="IPR011042">
    <property type="entry name" value="6-blade_b-propeller_TolB-like"/>
</dbReference>
<dbReference type="InterPro" id="IPR001375">
    <property type="entry name" value="Peptidase_S9_cat"/>
</dbReference>
<name>A0ABR5ND92_BRECH</name>
<dbReference type="PANTHER" id="PTHR42776:SF27">
    <property type="entry name" value="DIPEPTIDYL PEPTIDASE FAMILY MEMBER 6"/>
    <property type="match status" value="1"/>
</dbReference>
<dbReference type="InterPro" id="IPR029058">
    <property type="entry name" value="AB_hydrolase_fold"/>
</dbReference>
<dbReference type="Gene3D" id="3.40.50.1820">
    <property type="entry name" value="alpha/beta hydrolase"/>
    <property type="match status" value="1"/>
</dbReference>
<gene>
    <name evidence="3" type="ORF">AN963_07065</name>
</gene>
<dbReference type="RefSeq" id="WP_055743797.1">
    <property type="nucleotide sequence ID" value="NZ_LJJB01000007.1"/>
</dbReference>
<comment type="caution">
    <text evidence="3">The sequence shown here is derived from an EMBL/GenBank/DDBJ whole genome shotgun (WGS) entry which is preliminary data.</text>
</comment>
<dbReference type="SUPFAM" id="SSF82171">
    <property type="entry name" value="DPP6 N-terminal domain-like"/>
    <property type="match status" value="1"/>
</dbReference>
<evidence type="ECO:0000313" key="4">
    <source>
        <dbReference type="Proteomes" id="UP000051063"/>
    </source>
</evidence>
<dbReference type="PANTHER" id="PTHR42776">
    <property type="entry name" value="SERINE PEPTIDASE S9 FAMILY MEMBER"/>
    <property type="match status" value="1"/>
</dbReference>